<feature type="region of interest" description="Disordered" evidence="9">
    <location>
        <begin position="190"/>
        <end position="225"/>
    </location>
</feature>
<comment type="caution">
    <text evidence="11">The sequence shown here is derived from an EMBL/GenBank/DDBJ whole genome shotgun (WGS) entry which is preliminary data.</text>
</comment>
<gene>
    <name evidence="11" type="ORF">H8S34_03235</name>
</gene>
<dbReference type="RefSeq" id="WP_186963024.1">
    <property type="nucleotide sequence ID" value="NZ_JACOPR010000002.1"/>
</dbReference>
<protein>
    <recommendedName>
        <fullName evidence="8">Methyltransferase</fullName>
        <ecNumber evidence="8">2.1.1.-</ecNumber>
    </recommendedName>
</protein>
<evidence type="ECO:0000256" key="7">
    <source>
        <dbReference type="ARBA" id="ARBA00049120"/>
    </source>
</evidence>
<feature type="domain" description="DNA methylase N-4/N-6" evidence="10">
    <location>
        <begin position="22"/>
        <end position="296"/>
    </location>
</feature>
<dbReference type="PROSITE" id="PS00093">
    <property type="entry name" value="N4_MTASE"/>
    <property type="match status" value="1"/>
</dbReference>
<evidence type="ECO:0000256" key="3">
    <source>
        <dbReference type="ARBA" id="ARBA00022679"/>
    </source>
</evidence>
<evidence type="ECO:0000313" key="12">
    <source>
        <dbReference type="Proteomes" id="UP000660021"/>
    </source>
</evidence>
<dbReference type="EC" id="2.1.1.-" evidence="8"/>
<comment type="catalytic activity">
    <reaction evidence="7">
        <text>a 2'-deoxycytidine in DNA + S-adenosyl-L-methionine = an N(4)-methyl-2'-deoxycytidine in DNA + S-adenosyl-L-homocysteine + H(+)</text>
        <dbReference type="Rhea" id="RHEA:16857"/>
        <dbReference type="Rhea" id="RHEA-COMP:11369"/>
        <dbReference type="Rhea" id="RHEA-COMP:13674"/>
        <dbReference type="ChEBI" id="CHEBI:15378"/>
        <dbReference type="ChEBI" id="CHEBI:57856"/>
        <dbReference type="ChEBI" id="CHEBI:59789"/>
        <dbReference type="ChEBI" id="CHEBI:85452"/>
        <dbReference type="ChEBI" id="CHEBI:137933"/>
        <dbReference type="EC" id="2.1.1.113"/>
    </reaction>
</comment>
<evidence type="ECO:0000256" key="8">
    <source>
        <dbReference type="RuleBase" id="RU362026"/>
    </source>
</evidence>
<dbReference type="EMBL" id="JACOPR010000002">
    <property type="protein sequence ID" value="MBC5729845.1"/>
    <property type="molecule type" value="Genomic_DNA"/>
</dbReference>
<organism evidence="11 12">
    <name type="scientific">Pseudoflavonifractor hominis</name>
    <dbReference type="NCBI Taxonomy" id="2763059"/>
    <lineage>
        <taxon>Bacteria</taxon>
        <taxon>Bacillati</taxon>
        <taxon>Bacillota</taxon>
        <taxon>Clostridia</taxon>
        <taxon>Eubacteriales</taxon>
        <taxon>Oscillospiraceae</taxon>
        <taxon>Pseudoflavonifractor</taxon>
    </lineage>
</organism>
<dbReference type="InterPro" id="IPR002941">
    <property type="entry name" value="DNA_methylase_N4/N6"/>
</dbReference>
<keyword evidence="5" id="KW-0680">Restriction system</keyword>
<evidence type="ECO:0000256" key="9">
    <source>
        <dbReference type="SAM" id="MobiDB-lite"/>
    </source>
</evidence>
<feature type="compositionally biased region" description="Basic and acidic residues" evidence="9">
    <location>
        <begin position="198"/>
        <end position="218"/>
    </location>
</feature>
<dbReference type="InterPro" id="IPR001091">
    <property type="entry name" value="RM_Methyltransferase"/>
</dbReference>
<proteinExistence type="inferred from homology"/>
<name>A0ABR7HQS7_9FIRM</name>
<dbReference type="SUPFAM" id="SSF53335">
    <property type="entry name" value="S-adenosyl-L-methionine-dependent methyltransferases"/>
    <property type="match status" value="1"/>
</dbReference>
<evidence type="ECO:0000256" key="6">
    <source>
        <dbReference type="ARBA" id="ARBA00023125"/>
    </source>
</evidence>
<dbReference type="Pfam" id="PF01555">
    <property type="entry name" value="N6_N4_Mtase"/>
    <property type="match status" value="1"/>
</dbReference>
<reference evidence="11 12" key="1">
    <citation type="submission" date="2020-08" db="EMBL/GenBank/DDBJ databases">
        <title>Genome public.</title>
        <authorList>
            <person name="Liu C."/>
            <person name="Sun Q."/>
        </authorList>
    </citation>
    <scope>NUCLEOTIDE SEQUENCE [LARGE SCALE GENOMIC DNA]</scope>
    <source>
        <strain evidence="11 12">New-38</strain>
    </source>
</reference>
<dbReference type="Gene3D" id="3.40.50.150">
    <property type="entry name" value="Vaccinia Virus protein VP39"/>
    <property type="match status" value="1"/>
</dbReference>
<evidence type="ECO:0000259" key="10">
    <source>
        <dbReference type="Pfam" id="PF01555"/>
    </source>
</evidence>
<dbReference type="PRINTS" id="PR00508">
    <property type="entry name" value="S21N4MTFRASE"/>
</dbReference>
<evidence type="ECO:0000256" key="5">
    <source>
        <dbReference type="ARBA" id="ARBA00022747"/>
    </source>
</evidence>
<evidence type="ECO:0000313" key="11">
    <source>
        <dbReference type="EMBL" id="MBC5729845.1"/>
    </source>
</evidence>
<keyword evidence="6" id="KW-0238">DNA-binding</keyword>
<dbReference type="InterPro" id="IPR017985">
    <property type="entry name" value="MeTrfase_CN4_CS"/>
</dbReference>
<dbReference type="Proteomes" id="UP000660021">
    <property type="component" value="Unassembled WGS sequence"/>
</dbReference>
<evidence type="ECO:0000256" key="2">
    <source>
        <dbReference type="ARBA" id="ARBA00022603"/>
    </source>
</evidence>
<sequence length="306" mass="33615">MNCTILQGDALELLRTLPPESVHTCVTSPPYYNLRDYGVEGQIGNEGSVEEYLQALVAVFREVRRVLHPNGTLWVNMGDSYATNSGNQPPTNTRNSCGHTAKRVPQGYKKKDLIGIPWQLAFALRADGWYLRQDIIWQKPNCMPESANDRCTKSHEYIFLLSKSAHYYFNAAAISEPVTSAKGNARTFRGGGAYTGGRSHDNSAQVERESHGNAENKTGRRSKRSVWSVSTNGFRGAHFAVFPEKLIEPCILAGCPEGGVVLDPFAGSGTAGVVAKRMGRGFVGCEIVPSYVEMAARRIAEVERNE</sequence>
<comment type="similarity">
    <text evidence="1">Belongs to the N(4)/N(6)-methyltransferase family. N(4) subfamily.</text>
</comment>
<keyword evidence="2" id="KW-0489">Methyltransferase</keyword>
<evidence type="ECO:0000256" key="4">
    <source>
        <dbReference type="ARBA" id="ARBA00022691"/>
    </source>
</evidence>
<keyword evidence="3" id="KW-0808">Transferase</keyword>
<keyword evidence="4" id="KW-0949">S-adenosyl-L-methionine</keyword>
<accession>A0ABR7HQS7</accession>
<keyword evidence="12" id="KW-1185">Reference proteome</keyword>
<evidence type="ECO:0000256" key="1">
    <source>
        <dbReference type="ARBA" id="ARBA00010203"/>
    </source>
</evidence>
<dbReference type="InterPro" id="IPR029063">
    <property type="entry name" value="SAM-dependent_MTases_sf"/>
</dbReference>